<keyword evidence="4" id="KW-1185">Reference proteome</keyword>
<feature type="region of interest" description="Disordered" evidence="1">
    <location>
        <begin position="213"/>
        <end position="251"/>
    </location>
</feature>
<dbReference type="GO" id="GO:0033698">
    <property type="term" value="C:Rpd3L complex"/>
    <property type="evidence" value="ECO:0007669"/>
    <property type="project" value="TreeGrafter"/>
</dbReference>
<dbReference type="Pfam" id="PF08595">
    <property type="entry name" value="RXT2_N"/>
    <property type="match status" value="1"/>
</dbReference>
<dbReference type="AlphaFoldDB" id="A0A8H4LSR3"/>
<name>A0A8H4LSR3_9HYPO</name>
<dbReference type="OrthoDB" id="2405722at2759"/>
<dbReference type="GO" id="GO:0005829">
    <property type="term" value="C:cytosol"/>
    <property type="evidence" value="ECO:0007669"/>
    <property type="project" value="TreeGrafter"/>
</dbReference>
<reference evidence="3 4" key="1">
    <citation type="journal article" date="2020" name="Genome Biol. Evol.">
        <title>A new high-quality draft genome assembly of the Chinese cordyceps Ophiocordyceps sinensis.</title>
        <authorList>
            <person name="Shu R."/>
            <person name="Zhang J."/>
            <person name="Meng Q."/>
            <person name="Zhang H."/>
            <person name="Zhou G."/>
            <person name="Li M."/>
            <person name="Wu P."/>
            <person name="Zhao Y."/>
            <person name="Chen C."/>
            <person name="Qin Q."/>
        </authorList>
    </citation>
    <scope>NUCLEOTIDE SEQUENCE [LARGE SCALE GENOMIC DNA]</scope>
    <source>
        <strain evidence="3 4">IOZ07</strain>
    </source>
</reference>
<dbReference type="EMBL" id="JAAVMX010000009">
    <property type="protein sequence ID" value="KAF4504748.1"/>
    <property type="molecule type" value="Genomic_DNA"/>
</dbReference>
<dbReference type="InterPro" id="IPR013904">
    <property type="entry name" value="RXT2_N"/>
</dbReference>
<evidence type="ECO:0000313" key="4">
    <source>
        <dbReference type="Proteomes" id="UP000557566"/>
    </source>
</evidence>
<dbReference type="PANTHER" id="PTHR28232">
    <property type="entry name" value="TRANSCRIPTIONAL REGULATORY PROTEIN RXT2"/>
    <property type="match status" value="1"/>
</dbReference>
<protein>
    <recommendedName>
        <fullName evidence="2">Transcriptional regulatory protein RXT2 N-terminal domain-containing protein</fullName>
    </recommendedName>
</protein>
<evidence type="ECO:0000259" key="2">
    <source>
        <dbReference type="Pfam" id="PF08595"/>
    </source>
</evidence>
<dbReference type="Proteomes" id="UP000557566">
    <property type="component" value="Unassembled WGS sequence"/>
</dbReference>
<feature type="compositionally biased region" description="Basic and acidic residues" evidence="1">
    <location>
        <begin position="309"/>
        <end position="356"/>
    </location>
</feature>
<evidence type="ECO:0000313" key="3">
    <source>
        <dbReference type="EMBL" id="KAF4504748.1"/>
    </source>
</evidence>
<sequence>MSYQQVLFAETIAGMKKAFKRKAYESDSDSDVENHGNRGNKLKKRARFARQGQLVPTQGPSAYKEPVDFAGSQRAIIHRNPSLVDDEGYEVDSDDDDEREAALAAAELNPYANIRLEHILAPLTASTALPTHSTLSKPFVSKTLTNLVSQSCELTRRENQSLWRIRHLWTSLCGDGTWMPCGLMVGPNDVNLYTEDYVARQLQSLAEASFAEASPPEAWNGDARGNHAESAHDAVGSGGGRPEGSRHNVDVPMMDAGRVGINDGRSRHEAATVFKGVNGEYQYNARQEDERASARPSGHEKGVYAANKPNREDNGIDEGTNEKGAESHVEDERGDAVMKDAEATTDLRFEPRRSGEQSRSATSEAPEHMFIHPMFATPAGARPDRNLGLPEHEAEDIRRLLALYVQKQEEICRGATRLHHGLLKAERLRKDVLHWAKAEAHCGSNRDMSDGEDWYDKEEWGLTEDLKKGQDEEEEDTAATGKKTRNRR</sequence>
<feature type="compositionally biased region" description="Basic and acidic residues" evidence="1">
    <location>
        <begin position="461"/>
        <end position="470"/>
    </location>
</feature>
<comment type="caution">
    <text evidence="3">The sequence shown here is derived from an EMBL/GenBank/DDBJ whole genome shotgun (WGS) entry which is preliminary data.</text>
</comment>
<feature type="compositionally biased region" description="Basic and acidic residues" evidence="1">
    <location>
        <begin position="286"/>
        <end position="302"/>
    </location>
</feature>
<feature type="region of interest" description="Disordered" evidence="1">
    <location>
        <begin position="23"/>
        <end position="44"/>
    </location>
</feature>
<feature type="region of interest" description="Disordered" evidence="1">
    <location>
        <begin position="461"/>
        <end position="488"/>
    </location>
</feature>
<dbReference type="InterPro" id="IPR039602">
    <property type="entry name" value="Rxt2"/>
</dbReference>
<gene>
    <name evidence="3" type="ORF">G6O67_008157</name>
</gene>
<accession>A0A8H4LSR3</accession>
<feature type="domain" description="Transcriptional regulatory protein RXT2 N-terminal" evidence="2">
    <location>
        <begin position="37"/>
        <end position="175"/>
    </location>
</feature>
<evidence type="ECO:0000256" key="1">
    <source>
        <dbReference type="SAM" id="MobiDB-lite"/>
    </source>
</evidence>
<feature type="region of interest" description="Disordered" evidence="1">
    <location>
        <begin position="286"/>
        <end position="365"/>
    </location>
</feature>
<dbReference type="PANTHER" id="PTHR28232:SF1">
    <property type="entry name" value="TRANSCRIPTIONAL REGULATORY PROTEIN RXT2"/>
    <property type="match status" value="1"/>
</dbReference>
<organism evidence="3 4">
    <name type="scientific">Ophiocordyceps sinensis</name>
    <dbReference type="NCBI Taxonomy" id="72228"/>
    <lineage>
        <taxon>Eukaryota</taxon>
        <taxon>Fungi</taxon>
        <taxon>Dikarya</taxon>
        <taxon>Ascomycota</taxon>
        <taxon>Pezizomycotina</taxon>
        <taxon>Sordariomycetes</taxon>
        <taxon>Hypocreomycetidae</taxon>
        <taxon>Hypocreales</taxon>
        <taxon>Ophiocordycipitaceae</taxon>
        <taxon>Ophiocordyceps</taxon>
    </lineage>
</organism>
<proteinExistence type="predicted"/>